<accession>A0A7G2IZ33</accession>
<reference evidence="1 2" key="1">
    <citation type="submission" date="2013-10" db="EMBL/GenBank/DDBJ databases">
        <title>Antibiotic resistance diversity of beta-lactamase producers in the General Hospital Vienna.</title>
        <authorList>
            <person name="Barisic I."/>
            <person name="Mitteregger D."/>
            <person name="Hirschl A.M."/>
            <person name="Noehammer C."/>
            <person name="Wiesinger-Mayr H."/>
        </authorList>
    </citation>
    <scope>NUCLEOTIDE SEQUENCE [LARGE SCALE GENOMIC DNA]</scope>
    <source>
        <strain evidence="1 2">ISC11</strain>
    </source>
</reference>
<dbReference type="EMBL" id="CBWP010000089">
    <property type="protein sequence ID" value="CDL41882.1"/>
    <property type="molecule type" value="Genomic_DNA"/>
</dbReference>
<protein>
    <submittedName>
        <fullName evidence="1">Cation transport protein chaC</fullName>
    </submittedName>
</protein>
<proteinExistence type="predicted"/>
<comment type="caution">
    <text evidence="1">The sequence shown here is derived from an EMBL/GenBank/DDBJ whole genome shotgun (WGS) entry which is preliminary data.</text>
</comment>
<name>A0A7G2IZ33_CITFR</name>
<organism evidence="1 2">
    <name type="scientific">Citrobacter freundii</name>
    <dbReference type="NCBI Taxonomy" id="546"/>
    <lineage>
        <taxon>Bacteria</taxon>
        <taxon>Pseudomonadati</taxon>
        <taxon>Pseudomonadota</taxon>
        <taxon>Gammaproteobacteria</taxon>
        <taxon>Enterobacterales</taxon>
        <taxon>Enterobacteriaceae</taxon>
        <taxon>Citrobacter</taxon>
        <taxon>Citrobacter freundii complex</taxon>
    </lineage>
</organism>
<dbReference type="AlphaFoldDB" id="A0A7G2IZ33"/>
<dbReference type="Proteomes" id="UP000019194">
    <property type="component" value="Unassembled WGS sequence"/>
</dbReference>
<evidence type="ECO:0000313" key="2">
    <source>
        <dbReference type="Proteomes" id="UP000019194"/>
    </source>
</evidence>
<evidence type="ECO:0000313" key="1">
    <source>
        <dbReference type="EMBL" id="CDL41882.1"/>
    </source>
</evidence>
<sequence length="54" mass="5885">MLTRDFLLNADCKTAFGAIEESLLWSAEQRAASLAATLACDPMMDRCGSSVMDR</sequence>